<dbReference type="RefSeq" id="WP_009531343.1">
    <property type="nucleotide sequence ID" value="NZ_ALNK01000027.1"/>
</dbReference>
<dbReference type="AlphaFoldDB" id="J4W6F5"/>
<feature type="domain" description="HD-GYP" evidence="1">
    <location>
        <begin position="167"/>
        <end position="364"/>
    </location>
</feature>
<dbReference type="SUPFAM" id="SSF55781">
    <property type="entry name" value="GAF domain-like"/>
    <property type="match status" value="1"/>
</dbReference>
<accession>J4W6F5</accession>
<gene>
    <name evidence="2" type="ORF">HMPREF1143_0399</name>
</gene>
<dbReference type="Pfam" id="PF13487">
    <property type="entry name" value="HD_5"/>
    <property type="match status" value="1"/>
</dbReference>
<dbReference type="PANTHER" id="PTHR45228">
    <property type="entry name" value="CYCLIC DI-GMP PHOSPHODIESTERASE TM_0186-RELATED"/>
    <property type="match status" value="1"/>
</dbReference>
<dbReference type="InterPro" id="IPR003607">
    <property type="entry name" value="HD/PDEase_dom"/>
</dbReference>
<sequence>MDYKRNFQILCKYMKKIEKFRPPFEKFVRDMSKLCTELLEVEKCIFWMYDDEEDKIYSHATEDIGYHELSASEGIIGHVIKTGKMRIVNDTSVDPYYNPKIDDILGFKNNSSIYIPLKHSNNTVYGAIQAINKKDNNCFDDEDDEMLLFVSLYCEEALTSYFFESELLEVQNDIVFLLAELGESRSKETAMHVRRVSAMCEHLAKLSGFSPRDVYLIKLASPLHDIGKVAIPDSILNKPGRLNDEEYEKMKSHTIIAHRTLGNLHRKLLKAADVIAFQHHERYDGKGYPLGLIGEKIHPYARITAICDVFDALANERIYKHAWPKEEVYKEFENQIGKQFDPDFCKAFLENFEDFYDILAEYPEIAD</sequence>
<dbReference type="Gene3D" id="3.30.450.40">
    <property type="match status" value="1"/>
</dbReference>
<reference evidence="2 3" key="1">
    <citation type="submission" date="2012-07" db="EMBL/GenBank/DDBJ databases">
        <authorList>
            <person name="Durkin A.S."/>
            <person name="McCorrison J."/>
            <person name="Torralba M."/>
            <person name="Gillis M."/>
            <person name="Methe B."/>
            <person name="Sutton G."/>
            <person name="Nelson K.E."/>
        </authorList>
    </citation>
    <scope>NUCLEOTIDE SEQUENCE [LARGE SCALE GENOMIC DNA]</scope>
    <source>
        <strain evidence="2 3">OBRC8</strain>
    </source>
</reference>
<keyword evidence="3" id="KW-1185">Reference proteome</keyword>
<comment type="caution">
    <text evidence="2">The sequence shown here is derived from an EMBL/GenBank/DDBJ whole genome shotgun (WGS) entry which is preliminary data.</text>
</comment>
<dbReference type="SUPFAM" id="SSF109604">
    <property type="entry name" value="HD-domain/PDEase-like"/>
    <property type="match status" value="1"/>
</dbReference>
<evidence type="ECO:0000313" key="2">
    <source>
        <dbReference type="EMBL" id="EJU21516.1"/>
    </source>
</evidence>
<dbReference type="Pfam" id="PF13185">
    <property type="entry name" value="GAF_2"/>
    <property type="match status" value="1"/>
</dbReference>
<evidence type="ECO:0000313" key="3">
    <source>
        <dbReference type="Proteomes" id="UP000005244"/>
    </source>
</evidence>
<dbReference type="EMBL" id="ALNK01000027">
    <property type="protein sequence ID" value="EJU21516.1"/>
    <property type="molecule type" value="Genomic_DNA"/>
</dbReference>
<dbReference type="InterPro" id="IPR052020">
    <property type="entry name" value="Cyclic_di-GMP/3'3'-cGAMP_PDE"/>
</dbReference>
<dbReference type="SMART" id="SM00065">
    <property type="entry name" value="GAF"/>
    <property type="match status" value="1"/>
</dbReference>
<organism evidence="2 3">
    <name type="scientific">Peptoanaerobacter stomatis</name>
    <dbReference type="NCBI Taxonomy" id="796937"/>
    <lineage>
        <taxon>Bacteria</taxon>
        <taxon>Bacillati</taxon>
        <taxon>Bacillota</taxon>
        <taxon>Clostridia</taxon>
        <taxon>Peptostreptococcales</taxon>
        <taxon>Filifactoraceae</taxon>
        <taxon>Peptoanaerobacter</taxon>
    </lineage>
</organism>
<protein>
    <submittedName>
        <fullName evidence="2">HD domain protein</fullName>
    </submittedName>
</protein>
<evidence type="ECO:0000259" key="1">
    <source>
        <dbReference type="PROSITE" id="PS51832"/>
    </source>
</evidence>
<dbReference type="PANTHER" id="PTHR45228:SF9">
    <property type="entry name" value="3'3'-CGAMP-SPECIFIC PHOSPHODIESTERASE 2"/>
    <property type="match status" value="1"/>
</dbReference>
<dbReference type="InterPro" id="IPR029016">
    <property type="entry name" value="GAF-like_dom_sf"/>
</dbReference>
<dbReference type="InterPro" id="IPR037522">
    <property type="entry name" value="HD_GYP_dom"/>
</dbReference>
<dbReference type="InterPro" id="IPR003018">
    <property type="entry name" value="GAF"/>
</dbReference>
<proteinExistence type="predicted"/>
<dbReference type="Gene3D" id="1.10.3210.10">
    <property type="entry name" value="Hypothetical protein af1432"/>
    <property type="match status" value="1"/>
</dbReference>
<dbReference type="CDD" id="cd00077">
    <property type="entry name" value="HDc"/>
    <property type="match status" value="1"/>
</dbReference>
<dbReference type="SMART" id="SM00471">
    <property type="entry name" value="HDc"/>
    <property type="match status" value="1"/>
</dbReference>
<name>J4W6F5_9FIRM</name>
<dbReference type="PROSITE" id="PS51832">
    <property type="entry name" value="HD_GYP"/>
    <property type="match status" value="1"/>
</dbReference>
<dbReference type="PATRIC" id="fig|796941.3.peg.1686"/>
<dbReference type="Proteomes" id="UP000005244">
    <property type="component" value="Unassembled WGS sequence"/>
</dbReference>